<dbReference type="EMBL" id="ML995625">
    <property type="protein sequence ID" value="KAF2135224.1"/>
    <property type="molecule type" value="Genomic_DNA"/>
</dbReference>
<organism evidence="1 2">
    <name type="scientific">Aplosporella prunicola CBS 121167</name>
    <dbReference type="NCBI Taxonomy" id="1176127"/>
    <lineage>
        <taxon>Eukaryota</taxon>
        <taxon>Fungi</taxon>
        <taxon>Dikarya</taxon>
        <taxon>Ascomycota</taxon>
        <taxon>Pezizomycotina</taxon>
        <taxon>Dothideomycetes</taxon>
        <taxon>Dothideomycetes incertae sedis</taxon>
        <taxon>Botryosphaeriales</taxon>
        <taxon>Aplosporellaceae</taxon>
        <taxon>Aplosporella</taxon>
    </lineage>
</organism>
<accession>A0A6A6AWA5</accession>
<protein>
    <submittedName>
        <fullName evidence="1">Uncharacterized protein</fullName>
    </submittedName>
</protein>
<name>A0A6A6AWA5_9PEZI</name>
<gene>
    <name evidence="1" type="ORF">K452DRAFT_46371</name>
</gene>
<dbReference type="AlphaFoldDB" id="A0A6A6AWA5"/>
<proteinExistence type="predicted"/>
<reference evidence="1" key="1">
    <citation type="journal article" date="2020" name="Stud. Mycol.">
        <title>101 Dothideomycetes genomes: a test case for predicting lifestyles and emergence of pathogens.</title>
        <authorList>
            <person name="Haridas S."/>
            <person name="Albert R."/>
            <person name="Binder M."/>
            <person name="Bloem J."/>
            <person name="Labutti K."/>
            <person name="Salamov A."/>
            <person name="Andreopoulos B."/>
            <person name="Baker S."/>
            <person name="Barry K."/>
            <person name="Bills G."/>
            <person name="Bluhm B."/>
            <person name="Cannon C."/>
            <person name="Castanera R."/>
            <person name="Culley D."/>
            <person name="Daum C."/>
            <person name="Ezra D."/>
            <person name="Gonzalez J."/>
            <person name="Henrissat B."/>
            <person name="Kuo A."/>
            <person name="Liang C."/>
            <person name="Lipzen A."/>
            <person name="Lutzoni F."/>
            <person name="Magnuson J."/>
            <person name="Mondo S."/>
            <person name="Nolan M."/>
            <person name="Ohm R."/>
            <person name="Pangilinan J."/>
            <person name="Park H.-J."/>
            <person name="Ramirez L."/>
            <person name="Alfaro M."/>
            <person name="Sun H."/>
            <person name="Tritt A."/>
            <person name="Yoshinaga Y."/>
            <person name="Zwiers L.-H."/>
            <person name="Turgeon B."/>
            <person name="Goodwin S."/>
            <person name="Spatafora J."/>
            <person name="Crous P."/>
            <person name="Grigoriev I."/>
        </authorList>
    </citation>
    <scope>NUCLEOTIDE SEQUENCE</scope>
    <source>
        <strain evidence="1">CBS 121167</strain>
    </source>
</reference>
<dbReference type="Proteomes" id="UP000799438">
    <property type="component" value="Unassembled WGS sequence"/>
</dbReference>
<sequence>MTCPNDKAVLGHRHCGTLGECPQPEQRRRGCHRADVAHWASLQTLPSVQPRVSSLFARASNSLRENQEIDKGPFPINKRCESPSCDALRIQVSLDMQSGRRWSAHAQSHNSWKPHADTLASLCFRRCKDARQKHVAPQGLPPTVDPFRLVHSAFTGRLVAAWMLAWRCHGSARSQMRLKPSCPDNGMALVGSGIDDRVLSGGEGWLALFVMDDGVLSDLLESKMDQAQRERLDRRVFEKDSKSEIILVLDIKRHRGESDVVKKLAERR</sequence>
<dbReference type="RefSeq" id="XP_033390943.1">
    <property type="nucleotide sequence ID" value="XM_033546701.1"/>
</dbReference>
<dbReference type="GeneID" id="54304208"/>
<keyword evidence="2" id="KW-1185">Reference proteome</keyword>
<evidence type="ECO:0000313" key="2">
    <source>
        <dbReference type="Proteomes" id="UP000799438"/>
    </source>
</evidence>
<evidence type="ECO:0000313" key="1">
    <source>
        <dbReference type="EMBL" id="KAF2135224.1"/>
    </source>
</evidence>